<dbReference type="OrthoDB" id="10254310at2759"/>
<dbReference type="Gene3D" id="1.25.10.10">
    <property type="entry name" value="Leucine-rich Repeat Variant"/>
    <property type="match status" value="1"/>
</dbReference>
<dbReference type="InterPro" id="IPR029390">
    <property type="entry name" value="AP3B_C"/>
</dbReference>
<proteinExistence type="inferred from homology"/>
<feature type="domain" description="AP-3 complex subunit beta C-terminal" evidence="10">
    <location>
        <begin position="349"/>
        <end position="497"/>
    </location>
</feature>
<feature type="region of interest" description="Disordered" evidence="9">
    <location>
        <begin position="440"/>
        <end position="463"/>
    </location>
</feature>
<evidence type="ECO:0000256" key="7">
    <source>
        <dbReference type="ARBA" id="ARBA00023136"/>
    </source>
</evidence>
<organism evidence="11 12">
    <name type="scientific">Dioscorea zingiberensis</name>
    <dbReference type="NCBI Taxonomy" id="325984"/>
    <lineage>
        <taxon>Eukaryota</taxon>
        <taxon>Viridiplantae</taxon>
        <taxon>Streptophyta</taxon>
        <taxon>Embryophyta</taxon>
        <taxon>Tracheophyta</taxon>
        <taxon>Spermatophyta</taxon>
        <taxon>Magnoliopsida</taxon>
        <taxon>Liliopsida</taxon>
        <taxon>Dioscoreales</taxon>
        <taxon>Dioscoreaceae</taxon>
        <taxon>Dioscorea</taxon>
    </lineage>
</organism>
<evidence type="ECO:0000256" key="6">
    <source>
        <dbReference type="ARBA" id="ARBA00023034"/>
    </source>
</evidence>
<dbReference type="InterPro" id="IPR011989">
    <property type="entry name" value="ARM-like"/>
</dbReference>
<keyword evidence="12" id="KW-1185">Reference proteome</keyword>
<evidence type="ECO:0000256" key="1">
    <source>
        <dbReference type="ARBA" id="ARBA00004180"/>
    </source>
</evidence>
<comment type="subcellular location">
    <subcellularLocation>
        <location evidence="1">Cytoplasmic vesicle membrane</location>
        <topology evidence="1">Peripheral membrane protein</topology>
        <orientation evidence="1">Cytoplasmic side</orientation>
    </subcellularLocation>
    <subcellularLocation>
        <location evidence="2">Golgi apparatus</location>
    </subcellularLocation>
</comment>
<dbReference type="GO" id="GO:0016192">
    <property type="term" value="P:vesicle-mediated transport"/>
    <property type="evidence" value="ECO:0007669"/>
    <property type="project" value="InterPro"/>
</dbReference>
<keyword evidence="7" id="KW-0472">Membrane</keyword>
<dbReference type="SMART" id="SM01355">
    <property type="entry name" value="AP3B1_C"/>
    <property type="match status" value="1"/>
</dbReference>
<dbReference type="Pfam" id="PF14796">
    <property type="entry name" value="AP3B1_C"/>
    <property type="match status" value="1"/>
</dbReference>
<dbReference type="AlphaFoldDB" id="A0A9D5HSI1"/>
<evidence type="ECO:0000313" key="12">
    <source>
        <dbReference type="Proteomes" id="UP001085076"/>
    </source>
</evidence>
<dbReference type="InterPro" id="IPR016024">
    <property type="entry name" value="ARM-type_fold"/>
</dbReference>
<evidence type="ECO:0000256" key="4">
    <source>
        <dbReference type="ARBA" id="ARBA00022448"/>
    </source>
</evidence>
<dbReference type="InterPro" id="IPR026739">
    <property type="entry name" value="AP_beta"/>
</dbReference>
<gene>
    <name evidence="11" type="ORF">J5N97_006136</name>
</gene>
<evidence type="ECO:0000256" key="8">
    <source>
        <dbReference type="ARBA" id="ARBA00023329"/>
    </source>
</evidence>
<keyword evidence="6" id="KW-0333">Golgi apparatus</keyword>
<sequence>MAKTCLEGLLALTVRESSVCTGDYMDHEPGILVQAIMSIKAIIKLNPASHEKIIVRLVRHLDAIKEPVARALIVWIVGEYNSVGEIIPKIVPTVLSYLAWSFSSEEVETKLQILNTAAKIAVSDHKGEHQMFRKNLSYVLELAKYDMHYDVRDRARTIEKLLECYTSPNSEDGNIGLTPNNGIIREFVERILSGKLQTTYLSANNPRFYLPGSLSQIVLHTAPGYGPLPKPCSLLGSYHHHGSEISNETRELDMRMGKTATSSGTSIEENDSDYDSEHSDPSSNVSEGLVSKSDDSSDDNQIILSAQHDLQNETESPLVHLSGVRVGDTPSASGITDPSFSADLVELMSKSTLESWLNEQPSSSSSQNSLNLVSARISVNDLDYIVKPKLRTLLDPVSGNGLKLEYAFSSEVSSLSPLLVCIEVLFENCSAESLKGISVKEDSDGNAESARQVSETSERLSTNRDLPTLVPMDEIASLDPGETVKRVLQVCFQHHLLPLKLAVFNNNKKHLIKLWPDIGYFMRPLFMNLEAFLHKESQLPGMFECTKRCTFKDHIEDLQSEGQHPSHGDRFLIVAQSLASKVLSNAHVHLVHVDMPVSSDMDSVSGLCLRFSGEILSNSKPCLITTTINGKFSGPLEVSVKVNCEESIFGLNLLNRVAAFLQ</sequence>
<dbReference type="Pfam" id="PF01602">
    <property type="entry name" value="Adaptin_N"/>
    <property type="match status" value="1"/>
</dbReference>
<evidence type="ECO:0000313" key="11">
    <source>
        <dbReference type="EMBL" id="KAJ0987780.1"/>
    </source>
</evidence>
<name>A0A9D5HSI1_9LILI</name>
<dbReference type="GO" id="GO:0030659">
    <property type="term" value="C:cytoplasmic vesicle membrane"/>
    <property type="evidence" value="ECO:0007669"/>
    <property type="project" value="UniProtKB-SubCell"/>
</dbReference>
<comment type="caution">
    <text evidence="11">The sequence shown here is derived from an EMBL/GenBank/DDBJ whole genome shotgun (WGS) entry which is preliminary data.</text>
</comment>
<comment type="similarity">
    <text evidence="3">Belongs to the adaptor complexes large subunit family.</text>
</comment>
<keyword evidence="5" id="KW-0653">Protein transport</keyword>
<dbReference type="SUPFAM" id="SSF48371">
    <property type="entry name" value="ARM repeat"/>
    <property type="match status" value="1"/>
</dbReference>
<keyword evidence="4" id="KW-0813">Transport</keyword>
<evidence type="ECO:0000259" key="10">
    <source>
        <dbReference type="SMART" id="SM01355"/>
    </source>
</evidence>
<reference evidence="11" key="2">
    <citation type="journal article" date="2022" name="Hortic Res">
        <title>The genome of Dioscorea zingiberensis sheds light on the biosynthesis, origin and evolution of the medicinally important diosgenin saponins.</title>
        <authorList>
            <person name="Li Y."/>
            <person name="Tan C."/>
            <person name="Li Z."/>
            <person name="Guo J."/>
            <person name="Li S."/>
            <person name="Chen X."/>
            <person name="Wang C."/>
            <person name="Dai X."/>
            <person name="Yang H."/>
            <person name="Song W."/>
            <person name="Hou L."/>
            <person name="Xu J."/>
            <person name="Tong Z."/>
            <person name="Xu A."/>
            <person name="Yuan X."/>
            <person name="Wang W."/>
            <person name="Yang Q."/>
            <person name="Chen L."/>
            <person name="Sun Z."/>
            <person name="Wang K."/>
            <person name="Pan B."/>
            <person name="Chen J."/>
            <person name="Bao Y."/>
            <person name="Liu F."/>
            <person name="Qi X."/>
            <person name="Gang D.R."/>
            <person name="Wen J."/>
            <person name="Li J."/>
        </authorList>
    </citation>
    <scope>NUCLEOTIDE SEQUENCE</scope>
    <source>
        <strain evidence="11">Dzin_1.0</strain>
    </source>
</reference>
<dbReference type="InterPro" id="IPR056314">
    <property type="entry name" value="AP3B1/2_C"/>
</dbReference>
<dbReference type="InterPro" id="IPR002553">
    <property type="entry name" value="Clathrin/coatomer_adapt-like_N"/>
</dbReference>
<keyword evidence="8" id="KW-0968">Cytoplasmic vesicle</keyword>
<dbReference type="PANTHER" id="PTHR11134">
    <property type="entry name" value="ADAPTOR COMPLEX SUBUNIT BETA FAMILY MEMBER"/>
    <property type="match status" value="1"/>
</dbReference>
<dbReference type="GO" id="GO:0005794">
    <property type="term" value="C:Golgi apparatus"/>
    <property type="evidence" value="ECO:0007669"/>
    <property type="project" value="UniProtKB-SubCell"/>
</dbReference>
<reference evidence="11" key="1">
    <citation type="submission" date="2021-03" db="EMBL/GenBank/DDBJ databases">
        <authorList>
            <person name="Li Z."/>
            <person name="Yang C."/>
        </authorList>
    </citation>
    <scope>NUCLEOTIDE SEQUENCE</scope>
    <source>
        <strain evidence="11">Dzin_1.0</strain>
        <tissue evidence="11">Leaf</tissue>
    </source>
</reference>
<evidence type="ECO:0000256" key="5">
    <source>
        <dbReference type="ARBA" id="ARBA00022927"/>
    </source>
</evidence>
<dbReference type="Pfam" id="PF24080">
    <property type="entry name" value="AP3B1_C_2"/>
    <property type="match status" value="1"/>
</dbReference>
<feature type="region of interest" description="Disordered" evidence="9">
    <location>
        <begin position="248"/>
        <end position="298"/>
    </location>
</feature>
<dbReference type="GO" id="GO:0030117">
    <property type="term" value="C:membrane coat"/>
    <property type="evidence" value="ECO:0007669"/>
    <property type="project" value="InterPro"/>
</dbReference>
<dbReference type="EMBL" id="JAGGNH010000001">
    <property type="protein sequence ID" value="KAJ0987780.1"/>
    <property type="molecule type" value="Genomic_DNA"/>
</dbReference>
<accession>A0A9D5HSI1</accession>
<protein>
    <recommendedName>
        <fullName evidence="10">AP-3 complex subunit beta C-terminal domain-containing protein</fullName>
    </recommendedName>
</protein>
<evidence type="ECO:0000256" key="9">
    <source>
        <dbReference type="SAM" id="MobiDB-lite"/>
    </source>
</evidence>
<dbReference type="Proteomes" id="UP001085076">
    <property type="component" value="Miscellaneous, Linkage group lg01"/>
</dbReference>
<dbReference type="GO" id="GO:0006886">
    <property type="term" value="P:intracellular protein transport"/>
    <property type="evidence" value="ECO:0007669"/>
    <property type="project" value="InterPro"/>
</dbReference>
<evidence type="ECO:0000256" key="2">
    <source>
        <dbReference type="ARBA" id="ARBA00004555"/>
    </source>
</evidence>
<evidence type="ECO:0000256" key="3">
    <source>
        <dbReference type="ARBA" id="ARBA00006613"/>
    </source>
</evidence>